<dbReference type="InterPro" id="IPR002933">
    <property type="entry name" value="Peptidase_M20"/>
</dbReference>
<comment type="caution">
    <text evidence="1">The sequence shown here is derived from an EMBL/GenBank/DDBJ whole genome shotgun (WGS) entry which is preliminary data.</text>
</comment>
<dbReference type="Gene3D" id="3.30.70.360">
    <property type="match status" value="1"/>
</dbReference>
<dbReference type="Pfam" id="PF01546">
    <property type="entry name" value="Peptidase_M20"/>
    <property type="match status" value="1"/>
</dbReference>
<dbReference type="GO" id="GO:0016787">
    <property type="term" value="F:hydrolase activity"/>
    <property type="evidence" value="ECO:0007669"/>
    <property type="project" value="InterPro"/>
</dbReference>
<sequence length="185" mass="19957">MAIAQFTLSVQQLVSRNVDPMIPAVVTVGAIHSGEASNATPPNAVARGIIRSMSEDQRTMLHQRLRAVAEGTALTHGCGVDLKIVRGEPVLENHPRLVRATRSRLETLGLQLAPALRSCGSDDFAFFSAVAPAMMMFVGCGRENGSHPLHSPMFLPVIMLCATSLWQCWPAILPGPLYWAISTTE</sequence>
<dbReference type="PANTHER" id="PTHR11014">
    <property type="entry name" value="PEPTIDASE M20 FAMILY MEMBER"/>
    <property type="match status" value="1"/>
</dbReference>
<gene>
    <name evidence="1" type="ORF">JF888_09000</name>
</gene>
<reference evidence="1 2" key="1">
    <citation type="submission" date="2020-10" db="EMBL/GenBank/DDBJ databases">
        <title>Ca. Dormibacterota MAGs.</title>
        <authorList>
            <person name="Montgomery K."/>
        </authorList>
    </citation>
    <scope>NUCLEOTIDE SEQUENCE [LARGE SCALE GENOMIC DNA]</scope>
    <source>
        <strain evidence="1">SC8811_S16_3</strain>
    </source>
</reference>
<proteinExistence type="predicted"/>
<dbReference type="Proteomes" id="UP000620075">
    <property type="component" value="Unassembled WGS sequence"/>
</dbReference>
<protein>
    <submittedName>
        <fullName evidence="1">Amidohydrolase</fullName>
    </submittedName>
</protein>
<dbReference type="SUPFAM" id="SSF55031">
    <property type="entry name" value="Bacterial exopeptidase dimerisation domain"/>
    <property type="match status" value="1"/>
</dbReference>
<dbReference type="InterPro" id="IPR036264">
    <property type="entry name" value="Bact_exopeptidase_dim_dom"/>
</dbReference>
<accession>A0A934KB95</accession>
<organism evidence="1 2">
    <name type="scientific">Candidatus Dormiibacter inghamiae</name>
    <dbReference type="NCBI Taxonomy" id="3127013"/>
    <lineage>
        <taxon>Bacteria</taxon>
        <taxon>Bacillati</taxon>
        <taxon>Candidatus Dormiibacterota</taxon>
        <taxon>Candidatus Dormibacteria</taxon>
        <taxon>Candidatus Dormibacterales</taxon>
        <taxon>Candidatus Dormibacteraceae</taxon>
        <taxon>Candidatus Dormiibacter</taxon>
    </lineage>
</organism>
<dbReference type="EMBL" id="JAEKNQ010000035">
    <property type="protein sequence ID" value="MBJ7603309.1"/>
    <property type="molecule type" value="Genomic_DNA"/>
</dbReference>
<evidence type="ECO:0000313" key="2">
    <source>
        <dbReference type="Proteomes" id="UP000620075"/>
    </source>
</evidence>
<dbReference type="InterPro" id="IPR017439">
    <property type="entry name" value="Amidohydrolase"/>
</dbReference>
<evidence type="ECO:0000313" key="1">
    <source>
        <dbReference type="EMBL" id="MBJ7603309.1"/>
    </source>
</evidence>
<dbReference type="SUPFAM" id="SSF53187">
    <property type="entry name" value="Zn-dependent exopeptidases"/>
    <property type="match status" value="1"/>
</dbReference>
<dbReference type="Gene3D" id="3.40.630.10">
    <property type="entry name" value="Zn peptidases"/>
    <property type="match status" value="1"/>
</dbReference>
<name>A0A934KB95_9BACT</name>
<dbReference type="RefSeq" id="WP_350340738.1">
    <property type="nucleotide sequence ID" value="NZ_JAEKNQ010000035.1"/>
</dbReference>
<dbReference type="PANTHER" id="PTHR11014:SF63">
    <property type="entry name" value="METALLOPEPTIDASE, PUTATIVE (AFU_ORTHOLOGUE AFUA_6G09600)-RELATED"/>
    <property type="match status" value="1"/>
</dbReference>
<dbReference type="AlphaFoldDB" id="A0A934KB95"/>